<dbReference type="InterPro" id="IPR009010">
    <property type="entry name" value="Asp_de-COase-like_dom_sf"/>
</dbReference>
<keyword evidence="6" id="KW-0408">Iron</keyword>
<evidence type="ECO:0000256" key="5">
    <source>
        <dbReference type="ARBA" id="ARBA00023002"/>
    </source>
</evidence>
<sequence>MSSLQVRATCPHDCPDTCALLVTVKDGVATEVKGDPEHPTTAGVLCTKVSRYTERTYSPDRLLTPLRRVGKKGEGKFEPISWEQALDEIAARLKPLAESEPEAILPYSYAGTMGLVQGDSMSSRFFHKIGASLLDRTICATAGATGYRYTIGASIGTDLEQFQNAKLIIIWGGNPIASNLHFWTRAQEAKRNGAKLIAIDPYRSLTADKCHQHIAVLPGTDAALALGLMHVLIRDDLLDHAYIADYTLGFEELRARAAEWTPARTAATCGISVAEVEGLARDYGETAKRGEPVAIRMNYGVQRVHGGGMAVRNIACLPALVGAWRHAAGGVQLSSSGTFKKNLAALQRPDLLAKQPRTINMTTIGDDLLRPASPEFGPQIKAVIVYNSNPVAIAPDSARVQAGFAREDLFTVVLEHFQTDTADYADIVLPATTQLEHVDAHSAYGHLYMMANNAAIAPLGEAKSNTEFFRLLAARMGLDDPCFKDSDDQLASVAFVQFDWESLKRKGWQKLEVPDAPFACGNFPTPSGKCEFFSESMKQDGLDPLPAYIPNYESAASTPDLAAKYPLAMISPPARNFLNSTFVNVQSLRATEGEPQLDMHPDDAATRAINHGDMVRIFNDRGSFVCKARVTPKARPGLVVGLSIWWKKLAGDGKNANEVTSQRLTDMGRAPTFYDTLVQVEKAA</sequence>
<evidence type="ECO:0000256" key="1">
    <source>
        <dbReference type="ARBA" id="ARBA00001942"/>
    </source>
</evidence>
<dbReference type="RefSeq" id="WP_161023515.1">
    <property type="nucleotide sequence ID" value="NZ_WWCJ01000001.1"/>
</dbReference>
<gene>
    <name evidence="9" type="ORF">GTP41_00065</name>
</gene>
<proteinExistence type="inferred from homology"/>
<evidence type="ECO:0000313" key="10">
    <source>
        <dbReference type="Proteomes" id="UP000448575"/>
    </source>
</evidence>
<name>A0A6N9HBV8_9BURK</name>
<dbReference type="Gene3D" id="3.40.50.740">
    <property type="match status" value="1"/>
</dbReference>
<keyword evidence="4" id="KW-0479">Metal-binding</keyword>
<dbReference type="GO" id="GO:0046872">
    <property type="term" value="F:metal ion binding"/>
    <property type="evidence" value="ECO:0007669"/>
    <property type="project" value="UniProtKB-KW"/>
</dbReference>
<dbReference type="PANTHER" id="PTHR43742">
    <property type="entry name" value="TRIMETHYLAMINE-N-OXIDE REDUCTASE"/>
    <property type="match status" value="1"/>
</dbReference>
<dbReference type="InterPro" id="IPR050612">
    <property type="entry name" value="Prok_Mopterin_Oxidored"/>
</dbReference>
<dbReference type="CDD" id="cd02786">
    <property type="entry name" value="MopB_CT_3"/>
    <property type="match status" value="1"/>
</dbReference>
<dbReference type="PROSITE" id="PS00490">
    <property type="entry name" value="MOLYBDOPTERIN_PROK_2"/>
    <property type="match status" value="1"/>
</dbReference>
<dbReference type="PANTHER" id="PTHR43742:SF6">
    <property type="entry name" value="OXIDOREDUCTASE YYAE-RELATED"/>
    <property type="match status" value="1"/>
</dbReference>
<dbReference type="Gene3D" id="3.30.2070.10">
    <property type="entry name" value="Formate dehydrogenase/DMSO reductase"/>
    <property type="match status" value="1"/>
</dbReference>
<accession>A0A6N9HBV8</accession>
<keyword evidence="5" id="KW-0560">Oxidoreductase</keyword>
<organism evidence="9 10">
    <name type="scientific">Pseudoduganella guangdongensis</name>
    <dbReference type="NCBI Taxonomy" id="2692179"/>
    <lineage>
        <taxon>Bacteria</taxon>
        <taxon>Pseudomonadati</taxon>
        <taxon>Pseudomonadota</taxon>
        <taxon>Betaproteobacteria</taxon>
        <taxon>Burkholderiales</taxon>
        <taxon>Oxalobacteraceae</taxon>
        <taxon>Telluria group</taxon>
        <taxon>Pseudoduganella</taxon>
    </lineage>
</organism>
<evidence type="ECO:0000313" key="9">
    <source>
        <dbReference type="EMBL" id="MYN00483.1"/>
    </source>
</evidence>
<dbReference type="PROSITE" id="PS51669">
    <property type="entry name" value="4FE4S_MOW_BIS_MGD"/>
    <property type="match status" value="1"/>
</dbReference>
<dbReference type="Gene3D" id="2.20.25.90">
    <property type="entry name" value="ADC-like domains"/>
    <property type="match status" value="1"/>
</dbReference>
<dbReference type="CDD" id="cd02766">
    <property type="entry name" value="MopB_3"/>
    <property type="match status" value="1"/>
</dbReference>
<dbReference type="InterPro" id="IPR006656">
    <property type="entry name" value="Mopterin_OxRdtase"/>
</dbReference>
<dbReference type="InterPro" id="IPR037920">
    <property type="entry name" value="YoaE_C"/>
</dbReference>
<evidence type="ECO:0000256" key="3">
    <source>
        <dbReference type="ARBA" id="ARBA00022505"/>
    </source>
</evidence>
<evidence type="ECO:0000256" key="2">
    <source>
        <dbReference type="ARBA" id="ARBA00010312"/>
    </source>
</evidence>
<dbReference type="SUPFAM" id="SSF53706">
    <property type="entry name" value="Formate dehydrogenase/DMSO reductase, domains 1-3"/>
    <property type="match status" value="1"/>
</dbReference>
<keyword evidence="3" id="KW-0500">Molybdenum</keyword>
<dbReference type="SUPFAM" id="SSF50692">
    <property type="entry name" value="ADC-like"/>
    <property type="match status" value="1"/>
</dbReference>
<dbReference type="Gene3D" id="2.40.40.20">
    <property type="match status" value="1"/>
</dbReference>
<dbReference type="Proteomes" id="UP000448575">
    <property type="component" value="Unassembled WGS sequence"/>
</dbReference>
<dbReference type="GO" id="GO:0016491">
    <property type="term" value="F:oxidoreductase activity"/>
    <property type="evidence" value="ECO:0007669"/>
    <property type="project" value="UniProtKB-KW"/>
</dbReference>
<dbReference type="InterPro" id="IPR006963">
    <property type="entry name" value="Mopterin_OxRdtase_4Fe-4S_dom"/>
</dbReference>
<evidence type="ECO:0000256" key="4">
    <source>
        <dbReference type="ARBA" id="ARBA00022723"/>
    </source>
</evidence>
<dbReference type="Pfam" id="PF04879">
    <property type="entry name" value="Molybdop_Fe4S4"/>
    <property type="match status" value="1"/>
</dbReference>
<dbReference type="SMART" id="SM00926">
    <property type="entry name" value="Molybdop_Fe4S4"/>
    <property type="match status" value="1"/>
</dbReference>
<dbReference type="InterPro" id="IPR006657">
    <property type="entry name" value="MoPterin_dinucl-bd_dom"/>
</dbReference>
<protein>
    <submittedName>
        <fullName evidence="9">Molybdopterin-dependent oxidoreductase</fullName>
    </submittedName>
</protein>
<dbReference type="GO" id="GO:0043546">
    <property type="term" value="F:molybdopterin cofactor binding"/>
    <property type="evidence" value="ECO:0007669"/>
    <property type="project" value="InterPro"/>
</dbReference>
<dbReference type="EMBL" id="WWCJ01000001">
    <property type="protein sequence ID" value="MYN00483.1"/>
    <property type="molecule type" value="Genomic_DNA"/>
</dbReference>
<dbReference type="GO" id="GO:0051536">
    <property type="term" value="F:iron-sulfur cluster binding"/>
    <property type="evidence" value="ECO:0007669"/>
    <property type="project" value="UniProtKB-KW"/>
</dbReference>
<evidence type="ECO:0000259" key="8">
    <source>
        <dbReference type="PROSITE" id="PS51669"/>
    </source>
</evidence>
<comment type="cofactor">
    <cofactor evidence="1">
        <name>Mo-bis(molybdopterin guanine dinucleotide)</name>
        <dbReference type="ChEBI" id="CHEBI:60539"/>
    </cofactor>
</comment>
<dbReference type="Pfam" id="PF00384">
    <property type="entry name" value="Molybdopterin"/>
    <property type="match status" value="1"/>
</dbReference>
<evidence type="ECO:0000256" key="7">
    <source>
        <dbReference type="ARBA" id="ARBA00023014"/>
    </source>
</evidence>
<keyword evidence="10" id="KW-1185">Reference proteome</keyword>
<keyword evidence="7" id="KW-0411">Iron-sulfur</keyword>
<reference evidence="9 10" key="1">
    <citation type="submission" date="2019-12" db="EMBL/GenBank/DDBJ databases">
        <title>Novel species isolated from a subtropical stream in China.</title>
        <authorList>
            <person name="Lu H."/>
        </authorList>
    </citation>
    <scope>NUCLEOTIDE SEQUENCE [LARGE SCALE GENOMIC DNA]</scope>
    <source>
        <strain evidence="9 10">DS3</strain>
    </source>
</reference>
<dbReference type="InterPro" id="IPR006655">
    <property type="entry name" value="Mopterin_OxRdtase_prok_CS"/>
</dbReference>
<evidence type="ECO:0000256" key="6">
    <source>
        <dbReference type="ARBA" id="ARBA00023004"/>
    </source>
</evidence>
<feature type="domain" description="4Fe-4S Mo/W bis-MGD-type" evidence="8">
    <location>
        <begin position="3"/>
        <end position="60"/>
    </location>
</feature>
<dbReference type="AlphaFoldDB" id="A0A6N9HBV8"/>
<dbReference type="Pfam" id="PF01568">
    <property type="entry name" value="Molydop_binding"/>
    <property type="match status" value="1"/>
</dbReference>
<comment type="caution">
    <text evidence="9">The sequence shown here is derived from an EMBL/GenBank/DDBJ whole genome shotgun (WGS) entry which is preliminary data.</text>
</comment>
<dbReference type="Gene3D" id="3.40.228.10">
    <property type="entry name" value="Dimethylsulfoxide Reductase, domain 2"/>
    <property type="match status" value="1"/>
</dbReference>
<comment type="similarity">
    <text evidence="2">Belongs to the prokaryotic molybdopterin-containing oxidoreductase family.</text>
</comment>